<dbReference type="GO" id="GO:0005634">
    <property type="term" value="C:nucleus"/>
    <property type="evidence" value="ECO:0007669"/>
    <property type="project" value="UniProtKB-SubCell"/>
</dbReference>
<dbReference type="InterPro" id="IPR042470">
    <property type="entry name" value="RMI1_N_C_sf"/>
</dbReference>
<comment type="caution">
    <text evidence="5">The sequence shown here is derived from an EMBL/GenBank/DDBJ whole genome shotgun (WGS) entry which is preliminary data.</text>
</comment>
<dbReference type="SMART" id="SM01161">
    <property type="entry name" value="DUF1767"/>
    <property type="match status" value="1"/>
</dbReference>
<evidence type="ECO:0000256" key="2">
    <source>
        <dbReference type="ARBA" id="ARBA00023242"/>
    </source>
</evidence>
<proteinExistence type="predicted"/>
<dbReference type="AlphaFoldDB" id="A0AAE1X2Y2"/>
<dbReference type="Proteomes" id="UP001289374">
    <property type="component" value="Unassembled WGS sequence"/>
</dbReference>
<dbReference type="Pfam" id="PF08585">
    <property type="entry name" value="RMI1_N_C"/>
    <property type="match status" value="1"/>
</dbReference>
<reference evidence="5" key="1">
    <citation type="submission" date="2020-06" db="EMBL/GenBank/DDBJ databases">
        <authorList>
            <person name="Li T."/>
            <person name="Hu X."/>
            <person name="Zhang T."/>
            <person name="Song X."/>
            <person name="Zhang H."/>
            <person name="Dai N."/>
            <person name="Sheng W."/>
            <person name="Hou X."/>
            <person name="Wei L."/>
        </authorList>
    </citation>
    <scope>NUCLEOTIDE SEQUENCE</scope>
    <source>
        <strain evidence="5">K16</strain>
        <tissue evidence="5">Leaf</tissue>
    </source>
</reference>
<feature type="compositionally biased region" description="Polar residues" evidence="3">
    <location>
        <begin position="380"/>
        <end position="390"/>
    </location>
</feature>
<protein>
    <recommendedName>
        <fullName evidence="4">RecQ mediated genome instability protein 1 OB-fold domain-containing protein</fullName>
    </recommendedName>
</protein>
<organism evidence="5 6">
    <name type="scientific">Sesamum angolense</name>
    <dbReference type="NCBI Taxonomy" id="2727404"/>
    <lineage>
        <taxon>Eukaryota</taxon>
        <taxon>Viridiplantae</taxon>
        <taxon>Streptophyta</taxon>
        <taxon>Embryophyta</taxon>
        <taxon>Tracheophyta</taxon>
        <taxon>Spermatophyta</taxon>
        <taxon>Magnoliopsida</taxon>
        <taxon>eudicotyledons</taxon>
        <taxon>Gunneridae</taxon>
        <taxon>Pentapetalae</taxon>
        <taxon>asterids</taxon>
        <taxon>lamiids</taxon>
        <taxon>Lamiales</taxon>
        <taxon>Pedaliaceae</taxon>
        <taxon>Sesamum</taxon>
    </lineage>
</organism>
<reference evidence="5" key="2">
    <citation type="journal article" date="2024" name="Plant">
        <title>Genomic evolution and insights into agronomic trait innovations of Sesamum species.</title>
        <authorList>
            <person name="Miao H."/>
            <person name="Wang L."/>
            <person name="Qu L."/>
            <person name="Liu H."/>
            <person name="Sun Y."/>
            <person name="Le M."/>
            <person name="Wang Q."/>
            <person name="Wei S."/>
            <person name="Zheng Y."/>
            <person name="Lin W."/>
            <person name="Duan Y."/>
            <person name="Cao H."/>
            <person name="Xiong S."/>
            <person name="Wang X."/>
            <person name="Wei L."/>
            <person name="Li C."/>
            <person name="Ma Q."/>
            <person name="Ju M."/>
            <person name="Zhao R."/>
            <person name="Li G."/>
            <person name="Mu C."/>
            <person name="Tian Q."/>
            <person name="Mei H."/>
            <person name="Zhang T."/>
            <person name="Gao T."/>
            <person name="Zhang H."/>
        </authorList>
    </citation>
    <scope>NUCLEOTIDE SEQUENCE</scope>
    <source>
        <strain evidence="5">K16</strain>
    </source>
</reference>
<feature type="domain" description="RecQ mediated genome instability protein 1 OB-fold" evidence="4">
    <location>
        <begin position="167"/>
        <end position="225"/>
    </location>
</feature>
<dbReference type="InterPro" id="IPR013894">
    <property type="entry name" value="RMI1_OB"/>
</dbReference>
<evidence type="ECO:0000313" key="6">
    <source>
        <dbReference type="Proteomes" id="UP001289374"/>
    </source>
</evidence>
<dbReference type="EMBL" id="JACGWL010000004">
    <property type="protein sequence ID" value="KAK4404171.1"/>
    <property type="molecule type" value="Genomic_DNA"/>
</dbReference>
<keyword evidence="2" id="KW-0539">Nucleus</keyword>
<comment type="subcellular location">
    <subcellularLocation>
        <location evidence="1">Nucleus</location>
    </subcellularLocation>
</comment>
<feature type="compositionally biased region" description="Polar residues" evidence="3">
    <location>
        <begin position="337"/>
        <end position="347"/>
    </location>
</feature>
<evidence type="ECO:0000313" key="5">
    <source>
        <dbReference type="EMBL" id="KAK4404171.1"/>
    </source>
</evidence>
<sequence length="488" mass="53466">MDATVISPAAPSSSSSSSEDLLLRALIDRGWHFKDTDRIRGLIKDQLSLPNSVCTVDSIESELLNMDLRSTGGKCLPEPSVLRKTSHLQGPMVLQEREEVKFCGLILQVDGDMALDMALLMSKSANPATKCILCDNVGSKKNALDSNFQVCSSRDISRSCLEGASGSSGNRRLLRLELTDGHSRITVVEYPHVPSIPEDVIPGTKVQLRNKAYIRSGILCLNEKEFSGSASNEIRQSQAAKGECSSLSRTSGLQKINASVDSATNDIKTLCHPQLPASCDLTKGATGFRSLDSLSASKLTFEDAKKTKSEILPAMPRPVTVIASEPVKNQAAAQKLLQKTSQPNFNDRSSRSQRHRRKDKEEESSSITLDEWERRKTGMNLPTTHELSNTSQDEYLARQLQNQFDLEDVQATTSSHVTEAKSITMSMFNFERDDAAASGRTEFRGRGRGRGGEGQGEGRSVLNYPASVALLDRLNVFLMLISIRQESV</sequence>
<name>A0AAE1X2Y2_9LAMI</name>
<gene>
    <name evidence="5" type="ORF">Sango_0785700</name>
</gene>
<dbReference type="Gene3D" id="2.40.50.770">
    <property type="entry name" value="RecQ-mediated genome instability protein Rmi1, C-terminal domain"/>
    <property type="match status" value="1"/>
</dbReference>
<feature type="region of interest" description="Disordered" evidence="3">
    <location>
        <begin position="337"/>
        <end position="390"/>
    </location>
</feature>
<evidence type="ECO:0000256" key="3">
    <source>
        <dbReference type="SAM" id="MobiDB-lite"/>
    </source>
</evidence>
<dbReference type="PANTHER" id="PTHR13681">
    <property type="entry name" value="SURVIVAL OF MOTOR NEURON-RELATED-SPLICING FACTOR 30-RELATED"/>
    <property type="match status" value="1"/>
</dbReference>
<evidence type="ECO:0000256" key="1">
    <source>
        <dbReference type="ARBA" id="ARBA00004123"/>
    </source>
</evidence>
<keyword evidence="6" id="KW-1185">Reference proteome</keyword>
<accession>A0AAE1X2Y2</accession>
<feature type="region of interest" description="Disordered" evidence="3">
    <location>
        <begin position="438"/>
        <end position="459"/>
    </location>
</feature>
<dbReference type="PANTHER" id="PTHR13681:SF24">
    <property type="entry name" value="TUDOR DOMAIN-CONTAINING PROTEIN 3"/>
    <property type="match status" value="1"/>
</dbReference>
<evidence type="ECO:0000259" key="4">
    <source>
        <dbReference type="Pfam" id="PF08585"/>
    </source>
</evidence>